<evidence type="ECO:0000313" key="3">
    <source>
        <dbReference type="Proteomes" id="UP000636479"/>
    </source>
</evidence>
<gene>
    <name evidence="2" type="ORF">MIND_01157000</name>
</gene>
<comment type="caution">
    <text evidence="2">The sequence shown here is derived from an EMBL/GenBank/DDBJ whole genome shotgun (WGS) entry which is preliminary data.</text>
</comment>
<evidence type="ECO:0000259" key="1">
    <source>
        <dbReference type="PROSITE" id="PS50097"/>
    </source>
</evidence>
<accession>A0A8H6VSQ2</accession>
<dbReference type="RefSeq" id="XP_037215020.1">
    <property type="nucleotide sequence ID" value="XM_037368094.1"/>
</dbReference>
<feature type="domain" description="BTB" evidence="1">
    <location>
        <begin position="8"/>
        <end position="77"/>
    </location>
</feature>
<dbReference type="AlphaFoldDB" id="A0A8H6VSQ2"/>
<dbReference type="InterPro" id="IPR000210">
    <property type="entry name" value="BTB/POZ_dom"/>
</dbReference>
<keyword evidence="3" id="KW-1185">Reference proteome</keyword>
<dbReference type="PROSITE" id="PS50097">
    <property type="entry name" value="BTB"/>
    <property type="match status" value="1"/>
</dbReference>
<organism evidence="2 3">
    <name type="scientific">Mycena indigotica</name>
    <dbReference type="NCBI Taxonomy" id="2126181"/>
    <lineage>
        <taxon>Eukaryota</taxon>
        <taxon>Fungi</taxon>
        <taxon>Dikarya</taxon>
        <taxon>Basidiomycota</taxon>
        <taxon>Agaricomycotina</taxon>
        <taxon>Agaricomycetes</taxon>
        <taxon>Agaricomycetidae</taxon>
        <taxon>Agaricales</taxon>
        <taxon>Marasmiineae</taxon>
        <taxon>Mycenaceae</taxon>
        <taxon>Mycena</taxon>
    </lineage>
</organism>
<evidence type="ECO:0000313" key="2">
    <source>
        <dbReference type="EMBL" id="KAF7292592.1"/>
    </source>
</evidence>
<protein>
    <submittedName>
        <fullName evidence="2">BTB domain-containing protein</fullName>
    </submittedName>
</protein>
<reference evidence="2" key="1">
    <citation type="submission" date="2020-05" db="EMBL/GenBank/DDBJ databases">
        <title>Mycena genomes resolve the evolution of fungal bioluminescence.</title>
        <authorList>
            <person name="Tsai I.J."/>
        </authorList>
    </citation>
    <scope>NUCLEOTIDE SEQUENCE</scope>
    <source>
        <strain evidence="2">171206Taipei</strain>
    </source>
</reference>
<dbReference type="GeneID" id="59350610"/>
<proteinExistence type="predicted"/>
<name>A0A8H6VSQ2_9AGAR</name>
<dbReference type="EMBL" id="JACAZF010000011">
    <property type="protein sequence ID" value="KAF7292592.1"/>
    <property type="molecule type" value="Genomic_DNA"/>
</dbReference>
<dbReference type="OrthoDB" id="2879636at2759"/>
<dbReference type="Gene3D" id="3.30.710.10">
    <property type="entry name" value="Potassium Channel Kv1.1, Chain A"/>
    <property type="match status" value="1"/>
</dbReference>
<dbReference type="InterPro" id="IPR011333">
    <property type="entry name" value="SKP1/BTB/POZ_sf"/>
</dbReference>
<dbReference type="CDD" id="cd18186">
    <property type="entry name" value="BTB_POZ_ZBTB_KLHL-like"/>
    <property type="match status" value="1"/>
</dbReference>
<sequence length="318" mass="36123">MKDELWFTDGTLVIKAGDSLFRVYGGLLAKASPVFESMLEFPQPEGDELVEGCPVVELQDTAEETRCFLKALLDYRFFLPPPQRTHWRTLCGVLRLSKKYDVEELSMRALEHLATAFVMELDEYPGNPTFDIDCMGLTALITLGRQLSIHWFLPTAYYQLCSIAQVADIVSGVQQGTECLELPMSDKVICAREYVNMRLSAGSQISDFLWEPAKIPGCRQPSRCGESRTCLRRQVESWRLKGTFPLTLWECTDWIRLAVCDTCLAALKLTHADALRDFWRGLPERFELESWGALNKQRSADLEGLDNTFATKIRLMGD</sequence>
<dbReference type="Proteomes" id="UP000636479">
    <property type="component" value="Unassembled WGS sequence"/>
</dbReference>